<gene>
    <name evidence="10" type="ORF">BP6252_07720</name>
</gene>
<evidence type="ECO:0000256" key="3">
    <source>
        <dbReference type="ARBA" id="ARBA00022454"/>
    </source>
</evidence>
<sequence length="338" mass="38165">MSNPVELDTALLTEHFGYRPATLIDDIINSINTRAFEAISSVEKAFENAQPEALGWKIPSSDTPEGQAEANAVREKFKYEIENGVHQLETLLETKIDHNFDKMEVFMLRNYLSIPQDVRGWIRMHHYEGLDFTPKSDAPTIDSITKQRQRLRETQKLHTLLQSESERNAATIASLQAILTPSSQALPKVEQIESEPNPESQYPALAFLQNKGGLSGDHTHPLGTTTSFAISQLQALKALLDQLGPRLQNLKDKEGKQGYVGEAEKSWRRERLEFVETETRKHLEQVRGLELGKMGEVRDGEWQGEGRKLQRGEVEDLEKVVKMVGGSELEKPPTENRA</sequence>
<evidence type="ECO:0000256" key="2">
    <source>
        <dbReference type="ARBA" id="ARBA00008643"/>
    </source>
</evidence>
<comment type="subcellular location">
    <subcellularLocation>
        <location evidence="1">Chromosome</location>
        <location evidence="1">Centromere</location>
        <location evidence="1">Kinetochore</location>
    </subcellularLocation>
</comment>
<name>A0A3D8RAS8_9HELO</name>
<keyword evidence="7" id="KW-0175">Coiled coil</keyword>
<keyword evidence="9" id="KW-0137">Centromere</keyword>
<accession>A0A3D8RAS8</accession>
<reference evidence="10 11" key="1">
    <citation type="journal article" date="2018" name="IMA Fungus">
        <title>IMA Genome-F 9: Draft genome sequence of Annulohypoxylon stygium, Aspergillus mulundensis, Berkeleyomyces basicola (syn. Thielaviopsis basicola), Ceratocystis smalleyi, two Cercospora beticola strains, Coleophoma cylindrospora, Fusarium fracticaudum, Phialophora cf. hyalina, and Morchella septimelata.</title>
        <authorList>
            <person name="Wingfield B.D."/>
            <person name="Bills G.F."/>
            <person name="Dong Y."/>
            <person name="Huang W."/>
            <person name="Nel W.J."/>
            <person name="Swalarsk-Parry B.S."/>
            <person name="Vaghefi N."/>
            <person name="Wilken P.M."/>
            <person name="An Z."/>
            <person name="de Beer Z.W."/>
            <person name="De Vos L."/>
            <person name="Chen L."/>
            <person name="Duong T.A."/>
            <person name="Gao Y."/>
            <person name="Hammerbacher A."/>
            <person name="Kikkert J.R."/>
            <person name="Li Y."/>
            <person name="Li H."/>
            <person name="Li K."/>
            <person name="Li Q."/>
            <person name="Liu X."/>
            <person name="Ma X."/>
            <person name="Naidoo K."/>
            <person name="Pethybridge S.J."/>
            <person name="Sun J."/>
            <person name="Steenkamp E.T."/>
            <person name="van der Nest M.A."/>
            <person name="van Wyk S."/>
            <person name="Wingfield M.J."/>
            <person name="Xiong C."/>
            <person name="Yue Q."/>
            <person name="Zhang X."/>
        </authorList>
    </citation>
    <scope>NUCLEOTIDE SEQUENCE [LARGE SCALE GENOMIC DNA]</scope>
    <source>
        <strain evidence="10 11">BP6252</strain>
    </source>
</reference>
<organism evidence="10 11">
    <name type="scientific">Coleophoma cylindrospora</name>
    <dbReference type="NCBI Taxonomy" id="1849047"/>
    <lineage>
        <taxon>Eukaryota</taxon>
        <taxon>Fungi</taxon>
        <taxon>Dikarya</taxon>
        <taxon>Ascomycota</taxon>
        <taxon>Pezizomycotina</taxon>
        <taxon>Leotiomycetes</taxon>
        <taxon>Helotiales</taxon>
        <taxon>Dermateaceae</taxon>
        <taxon>Coleophoma</taxon>
    </lineage>
</organism>
<dbReference type="GO" id="GO:0051382">
    <property type="term" value="P:kinetochore assembly"/>
    <property type="evidence" value="ECO:0007669"/>
    <property type="project" value="TreeGrafter"/>
</dbReference>
<comment type="similarity">
    <text evidence="2">Belongs to the mis12 family.</text>
</comment>
<evidence type="ECO:0000256" key="1">
    <source>
        <dbReference type="ARBA" id="ARBA00004629"/>
    </source>
</evidence>
<dbReference type="GO" id="GO:0000444">
    <property type="term" value="C:MIS12/MIND type complex"/>
    <property type="evidence" value="ECO:0007669"/>
    <property type="project" value="TreeGrafter"/>
</dbReference>
<protein>
    <submittedName>
        <fullName evidence="10">Putative MTW1</fullName>
    </submittedName>
</protein>
<proteinExistence type="inferred from homology"/>
<dbReference type="PANTHER" id="PTHR14527">
    <property type="entry name" value="PROTEIN MIS12 HOMOLOG"/>
    <property type="match status" value="1"/>
</dbReference>
<evidence type="ECO:0000256" key="4">
    <source>
        <dbReference type="ARBA" id="ARBA00022618"/>
    </source>
</evidence>
<dbReference type="GO" id="GO:0051301">
    <property type="term" value="P:cell division"/>
    <property type="evidence" value="ECO:0007669"/>
    <property type="project" value="UniProtKB-KW"/>
</dbReference>
<dbReference type="PANTHER" id="PTHR14527:SF2">
    <property type="entry name" value="PROTEIN MIS12 HOMOLOG"/>
    <property type="match status" value="1"/>
</dbReference>
<evidence type="ECO:0000256" key="9">
    <source>
        <dbReference type="ARBA" id="ARBA00023328"/>
    </source>
</evidence>
<dbReference type="AlphaFoldDB" id="A0A3D8RAS8"/>
<dbReference type="Pfam" id="PF05859">
    <property type="entry name" value="Mis12"/>
    <property type="match status" value="1"/>
</dbReference>
<evidence type="ECO:0000256" key="6">
    <source>
        <dbReference type="ARBA" id="ARBA00022838"/>
    </source>
</evidence>
<dbReference type="STRING" id="1849047.A0A3D8RAS8"/>
<dbReference type="GO" id="GO:0005634">
    <property type="term" value="C:nucleus"/>
    <property type="evidence" value="ECO:0007669"/>
    <property type="project" value="InterPro"/>
</dbReference>
<keyword evidence="8" id="KW-0131">Cell cycle</keyword>
<evidence type="ECO:0000256" key="5">
    <source>
        <dbReference type="ARBA" id="ARBA00022776"/>
    </source>
</evidence>
<evidence type="ECO:0000256" key="7">
    <source>
        <dbReference type="ARBA" id="ARBA00023054"/>
    </source>
</evidence>
<dbReference type="GO" id="GO:0000070">
    <property type="term" value="P:mitotic sister chromatid segregation"/>
    <property type="evidence" value="ECO:0007669"/>
    <property type="project" value="TreeGrafter"/>
</dbReference>
<keyword evidence="6" id="KW-0995">Kinetochore</keyword>
<evidence type="ECO:0000313" key="11">
    <source>
        <dbReference type="Proteomes" id="UP000256645"/>
    </source>
</evidence>
<keyword evidence="11" id="KW-1185">Reference proteome</keyword>
<evidence type="ECO:0000313" key="10">
    <source>
        <dbReference type="EMBL" id="RDW71157.1"/>
    </source>
</evidence>
<keyword evidence="5" id="KW-0498">Mitosis</keyword>
<dbReference type="EMBL" id="PDLM01000008">
    <property type="protein sequence ID" value="RDW71157.1"/>
    <property type="molecule type" value="Genomic_DNA"/>
</dbReference>
<dbReference type="InterPro" id="IPR008685">
    <property type="entry name" value="Centromere_Mis12"/>
</dbReference>
<keyword evidence="3" id="KW-0158">Chromosome</keyword>
<evidence type="ECO:0000256" key="8">
    <source>
        <dbReference type="ARBA" id="ARBA00023306"/>
    </source>
</evidence>
<comment type="caution">
    <text evidence="10">The sequence shown here is derived from an EMBL/GenBank/DDBJ whole genome shotgun (WGS) entry which is preliminary data.</text>
</comment>
<dbReference type="OrthoDB" id="1884855at2759"/>
<dbReference type="Proteomes" id="UP000256645">
    <property type="component" value="Unassembled WGS sequence"/>
</dbReference>
<keyword evidence="4" id="KW-0132">Cell division</keyword>